<feature type="compositionally biased region" description="Basic and acidic residues" evidence="1">
    <location>
        <begin position="27"/>
        <end position="37"/>
    </location>
</feature>
<dbReference type="GO" id="GO:0004672">
    <property type="term" value="F:protein kinase activity"/>
    <property type="evidence" value="ECO:0007669"/>
    <property type="project" value="InterPro"/>
</dbReference>
<feature type="compositionally biased region" description="Basic and acidic residues" evidence="1">
    <location>
        <begin position="48"/>
        <end position="68"/>
    </location>
</feature>
<dbReference type="Proteomes" id="UP000023152">
    <property type="component" value="Unassembled WGS sequence"/>
</dbReference>
<dbReference type="SUPFAM" id="SSF56112">
    <property type="entry name" value="Protein kinase-like (PK-like)"/>
    <property type="match status" value="1"/>
</dbReference>
<dbReference type="PROSITE" id="PS50011">
    <property type="entry name" value="PROTEIN_KINASE_DOM"/>
    <property type="match status" value="1"/>
</dbReference>
<proteinExistence type="predicted"/>
<dbReference type="InterPro" id="IPR011009">
    <property type="entry name" value="Kinase-like_dom_sf"/>
</dbReference>
<feature type="non-terminal residue" evidence="3">
    <location>
        <position position="206"/>
    </location>
</feature>
<evidence type="ECO:0000256" key="1">
    <source>
        <dbReference type="SAM" id="MobiDB-lite"/>
    </source>
</evidence>
<dbReference type="InterPro" id="IPR000719">
    <property type="entry name" value="Prot_kinase_dom"/>
</dbReference>
<dbReference type="EMBL" id="ASPP01035666">
    <property type="protein sequence ID" value="ETO02480.1"/>
    <property type="molecule type" value="Genomic_DNA"/>
</dbReference>
<sequence length="206" mass="22544">MSTATTSAATTNANTSTTTNGSTQADIAHKKASEADTLKTATHGRNRTKPDIDFSVVKRPDETKDRSKSQASKENLLTGISPAQSGTQSANNDTAGSPPPKKTEKAIKLPANELTEKDFFKKYWIEAGKIGQLHFSLSLSRSFHSQSANNITVYNVVVVARGAFSKIRKISRKSDKKIFALKMIDKKGKSQSDIRALQKEIYVLQR</sequence>
<gene>
    <name evidence="3" type="ORF">RFI_34951</name>
</gene>
<feature type="compositionally biased region" description="Polar residues" evidence="1">
    <location>
        <begin position="81"/>
        <end position="95"/>
    </location>
</feature>
<name>X6LP26_RETFI</name>
<dbReference type="AlphaFoldDB" id="X6LP26"/>
<keyword evidence="4" id="KW-1185">Reference proteome</keyword>
<dbReference type="GO" id="GO:0005524">
    <property type="term" value="F:ATP binding"/>
    <property type="evidence" value="ECO:0007669"/>
    <property type="project" value="InterPro"/>
</dbReference>
<comment type="caution">
    <text evidence="3">The sequence shown here is derived from an EMBL/GenBank/DDBJ whole genome shotgun (WGS) entry which is preliminary data.</text>
</comment>
<protein>
    <recommendedName>
        <fullName evidence="2">Protein kinase domain-containing protein</fullName>
    </recommendedName>
</protein>
<feature type="region of interest" description="Disordered" evidence="1">
    <location>
        <begin position="1"/>
        <end position="105"/>
    </location>
</feature>
<evidence type="ECO:0000313" key="3">
    <source>
        <dbReference type="EMBL" id="ETO02480.1"/>
    </source>
</evidence>
<evidence type="ECO:0000313" key="4">
    <source>
        <dbReference type="Proteomes" id="UP000023152"/>
    </source>
</evidence>
<dbReference type="Gene3D" id="3.30.200.20">
    <property type="entry name" value="Phosphorylase Kinase, domain 1"/>
    <property type="match status" value="1"/>
</dbReference>
<feature type="domain" description="Protein kinase" evidence="2">
    <location>
        <begin position="153"/>
        <end position="206"/>
    </location>
</feature>
<organism evidence="3 4">
    <name type="scientific">Reticulomyxa filosa</name>
    <dbReference type="NCBI Taxonomy" id="46433"/>
    <lineage>
        <taxon>Eukaryota</taxon>
        <taxon>Sar</taxon>
        <taxon>Rhizaria</taxon>
        <taxon>Retaria</taxon>
        <taxon>Foraminifera</taxon>
        <taxon>Monothalamids</taxon>
        <taxon>Reticulomyxidae</taxon>
        <taxon>Reticulomyxa</taxon>
    </lineage>
</organism>
<accession>X6LP26</accession>
<evidence type="ECO:0000259" key="2">
    <source>
        <dbReference type="PROSITE" id="PS50011"/>
    </source>
</evidence>
<feature type="compositionally biased region" description="Low complexity" evidence="1">
    <location>
        <begin position="1"/>
        <end position="23"/>
    </location>
</feature>
<reference evidence="3 4" key="1">
    <citation type="journal article" date="2013" name="Curr. Biol.">
        <title>The Genome of the Foraminiferan Reticulomyxa filosa.</title>
        <authorList>
            <person name="Glockner G."/>
            <person name="Hulsmann N."/>
            <person name="Schleicher M."/>
            <person name="Noegel A.A."/>
            <person name="Eichinger L."/>
            <person name="Gallinger C."/>
            <person name="Pawlowski J."/>
            <person name="Sierra R."/>
            <person name="Euteneuer U."/>
            <person name="Pillet L."/>
            <person name="Moustafa A."/>
            <person name="Platzer M."/>
            <person name="Groth M."/>
            <person name="Szafranski K."/>
            <person name="Schliwa M."/>
        </authorList>
    </citation>
    <scope>NUCLEOTIDE SEQUENCE [LARGE SCALE GENOMIC DNA]</scope>
</reference>